<accession>A0ABR4EJR6</accession>
<evidence type="ECO:0000313" key="3">
    <source>
        <dbReference type="Proteomes" id="UP001600888"/>
    </source>
</evidence>
<keyword evidence="3" id="KW-1185">Reference proteome</keyword>
<dbReference type="Proteomes" id="UP001600888">
    <property type="component" value="Unassembled WGS sequence"/>
</dbReference>
<evidence type="ECO:0000313" key="2">
    <source>
        <dbReference type="EMBL" id="KAL2282643.1"/>
    </source>
</evidence>
<name>A0ABR4EJR6_9PEZI</name>
<reference evidence="2 3" key="1">
    <citation type="submission" date="2024-03" db="EMBL/GenBank/DDBJ databases">
        <title>A high-quality draft genome sequence of Diaporthe vaccinii, a causative agent of upright dieback and viscid rot disease in cranberry plants.</title>
        <authorList>
            <person name="Sarrasin M."/>
            <person name="Lang B.F."/>
            <person name="Burger G."/>
        </authorList>
    </citation>
    <scope>NUCLEOTIDE SEQUENCE [LARGE SCALE GENOMIC DNA]</scope>
    <source>
        <strain evidence="2 3">IS7</strain>
    </source>
</reference>
<protein>
    <submittedName>
        <fullName evidence="2">Uncharacterized protein</fullName>
    </submittedName>
</protein>
<evidence type="ECO:0000256" key="1">
    <source>
        <dbReference type="SAM" id="MobiDB-lite"/>
    </source>
</evidence>
<organism evidence="2 3">
    <name type="scientific">Diaporthe vaccinii</name>
    <dbReference type="NCBI Taxonomy" id="105482"/>
    <lineage>
        <taxon>Eukaryota</taxon>
        <taxon>Fungi</taxon>
        <taxon>Dikarya</taxon>
        <taxon>Ascomycota</taxon>
        <taxon>Pezizomycotina</taxon>
        <taxon>Sordariomycetes</taxon>
        <taxon>Sordariomycetidae</taxon>
        <taxon>Diaporthales</taxon>
        <taxon>Diaporthaceae</taxon>
        <taxon>Diaporthe</taxon>
        <taxon>Diaporthe eres species complex</taxon>
    </lineage>
</organism>
<sequence length="92" mass="10569">MKDTPSIRGDPRCEFGSEMSIPLHLRQPRPREPLELSQSRQKFDGRVDHDDVVASDREARWNGRDVLGRAGVMDFSGHGRQRLASRTQAWRV</sequence>
<feature type="region of interest" description="Disordered" evidence="1">
    <location>
        <begin position="1"/>
        <end position="43"/>
    </location>
</feature>
<proteinExistence type="predicted"/>
<feature type="compositionally biased region" description="Basic and acidic residues" evidence="1">
    <location>
        <begin position="1"/>
        <end position="15"/>
    </location>
</feature>
<dbReference type="EMBL" id="JBAWTH010000048">
    <property type="protein sequence ID" value="KAL2282643.1"/>
    <property type="molecule type" value="Genomic_DNA"/>
</dbReference>
<comment type="caution">
    <text evidence="2">The sequence shown here is derived from an EMBL/GenBank/DDBJ whole genome shotgun (WGS) entry which is preliminary data.</text>
</comment>
<gene>
    <name evidence="2" type="ORF">FJTKL_10490</name>
</gene>